<keyword evidence="1" id="KW-1133">Transmembrane helix</keyword>
<reference evidence="2 3" key="1">
    <citation type="journal article" date="2013" name="Genome Announc.">
        <title>Draft Genome Sequence of Rhizobium mesoamericanum STM3625, a Nitrogen-Fixing Symbiont of Mimosa pudica Isolated in French Guiana (South America).</title>
        <authorList>
            <person name="Moulin L."/>
            <person name="Mornico D."/>
            <person name="Melkonian R."/>
            <person name="Klonowska A."/>
        </authorList>
    </citation>
    <scope>NUCLEOTIDE SEQUENCE [LARGE SCALE GENOMIC DNA]</scope>
    <source>
        <strain evidence="2 3">STM3625</strain>
    </source>
</reference>
<keyword evidence="3" id="KW-1185">Reference proteome</keyword>
<proteinExistence type="predicted"/>
<dbReference type="STRING" id="1211777.BN77_3119"/>
<name>K0PX50_9HYPH</name>
<keyword evidence="1" id="KW-0472">Membrane</keyword>
<dbReference type="AlphaFoldDB" id="K0PX50"/>
<keyword evidence="1" id="KW-0812">Transmembrane</keyword>
<protein>
    <recommendedName>
        <fullName evidence="4">Transmembrane protein</fullName>
    </recommendedName>
</protein>
<dbReference type="Proteomes" id="UP000009319">
    <property type="component" value="Unassembled WGS sequence"/>
</dbReference>
<dbReference type="HOGENOM" id="CLU_2571449_0_0_5"/>
<evidence type="ECO:0000256" key="1">
    <source>
        <dbReference type="SAM" id="Phobius"/>
    </source>
</evidence>
<evidence type="ECO:0000313" key="3">
    <source>
        <dbReference type="Proteomes" id="UP000009319"/>
    </source>
</evidence>
<comment type="caution">
    <text evidence="2">The sequence shown here is derived from an EMBL/GenBank/DDBJ whole genome shotgun (WGS) entry which is preliminary data.</text>
</comment>
<evidence type="ECO:0008006" key="4">
    <source>
        <dbReference type="Google" id="ProtNLM"/>
    </source>
</evidence>
<gene>
    <name evidence="2" type="ORF">BN77_3119</name>
</gene>
<feature type="transmembrane region" description="Helical" evidence="1">
    <location>
        <begin position="20"/>
        <end position="38"/>
    </location>
</feature>
<evidence type="ECO:0000313" key="2">
    <source>
        <dbReference type="EMBL" id="CCM75932.1"/>
    </source>
</evidence>
<accession>K0PX50</accession>
<feature type="transmembrane region" description="Helical" evidence="1">
    <location>
        <begin position="58"/>
        <end position="76"/>
    </location>
</feature>
<sequence length="81" mass="9632">MFLFIIHIWWWEYRLQAIPVLHIGIYLFLVSFCLFVMLCALRSTACGYEDYSYSSRRWFFGTLHVLGQAISNFLVANRGQM</sequence>
<organism evidence="2 3">
    <name type="scientific">Rhizobium mesoamericanum STM3625</name>
    <dbReference type="NCBI Taxonomy" id="1211777"/>
    <lineage>
        <taxon>Bacteria</taxon>
        <taxon>Pseudomonadati</taxon>
        <taxon>Pseudomonadota</taxon>
        <taxon>Alphaproteobacteria</taxon>
        <taxon>Hyphomicrobiales</taxon>
        <taxon>Rhizobiaceae</taxon>
        <taxon>Rhizobium/Agrobacterium group</taxon>
        <taxon>Rhizobium</taxon>
    </lineage>
</organism>
<dbReference type="EMBL" id="CANI01000020">
    <property type="protein sequence ID" value="CCM75932.1"/>
    <property type="molecule type" value="Genomic_DNA"/>
</dbReference>